<dbReference type="SUPFAM" id="SSF53822">
    <property type="entry name" value="Periplasmic binding protein-like I"/>
    <property type="match status" value="1"/>
</dbReference>
<proteinExistence type="inferred from homology"/>
<reference evidence="7" key="1">
    <citation type="submission" date="2017-02" db="EMBL/GenBank/DDBJ databases">
        <authorList>
            <person name="Varghese N."/>
            <person name="Submissions S."/>
        </authorList>
    </citation>
    <scope>NUCLEOTIDE SEQUENCE [LARGE SCALE GENOMIC DNA]</scope>
    <source>
        <strain evidence="7">VKM Ac-2052</strain>
    </source>
</reference>
<evidence type="ECO:0000256" key="1">
    <source>
        <dbReference type="ARBA" id="ARBA00004196"/>
    </source>
</evidence>
<evidence type="ECO:0000313" key="6">
    <source>
        <dbReference type="EMBL" id="SKA79398.1"/>
    </source>
</evidence>
<sequence>MNGTRITSLAIAAIAAVALLSGCGAVGAASTSSDQPTADAVSADWTAPALMTAADGTATKGTYTPIPTSDVTEKWSVCVLFPHLKDPYWAATNYGTLEEAQRDGIDYQLFEAGGYENLSKQVSQMEDCITQKYDAIVLGAISGTGLCTQIQSALAAGIPVVDFINGTDCPESLANPLFSHAQVSFHDLAVTTGEYLKDHVKGAKTNVGFFPGPEGATWSDAAVTGFNDTVADSDVSIAVTRRGDTGKDVQLSLIEDSLKAYPDINAVVGVDIAADAAVVAVRNAGLQDKVDVFAFDIIPSVYEAILDGDAVGSPTDYTVVQGRMAIDQAVRMLEGQTLETPTVGPLPEMVTIDNAKSIPYSLMFAPKDFKATYQWSPAS</sequence>
<dbReference type="InterPro" id="IPR028082">
    <property type="entry name" value="Peripla_BP_I"/>
</dbReference>
<dbReference type="EMBL" id="FUYG01000001">
    <property type="protein sequence ID" value="SKA79398.1"/>
    <property type="molecule type" value="Genomic_DNA"/>
</dbReference>
<dbReference type="GO" id="GO:0030313">
    <property type="term" value="C:cell envelope"/>
    <property type="evidence" value="ECO:0007669"/>
    <property type="project" value="UniProtKB-SubCell"/>
</dbReference>
<dbReference type="PANTHER" id="PTHR46847:SF1">
    <property type="entry name" value="D-ALLOSE-BINDING PERIPLASMIC PROTEIN-RELATED"/>
    <property type="match status" value="1"/>
</dbReference>
<dbReference type="Gene3D" id="3.40.50.2300">
    <property type="match status" value="2"/>
</dbReference>
<evidence type="ECO:0000256" key="3">
    <source>
        <dbReference type="ARBA" id="ARBA00022729"/>
    </source>
</evidence>
<name>A0A1T4WRB3_9MICO</name>
<comment type="subcellular location">
    <subcellularLocation>
        <location evidence="1">Cell envelope</location>
    </subcellularLocation>
</comment>
<dbReference type="NCBIfam" id="NF008185">
    <property type="entry name" value="PRK10936.1"/>
    <property type="match status" value="1"/>
</dbReference>
<feature type="chain" id="PRO_5010573531" evidence="4">
    <location>
        <begin position="29"/>
        <end position="379"/>
    </location>
</feature>
<evidence type="ECO:0000256" key="2">
    <source>
        <dbReference type="ARBA" id="ARBA00007639"/>
    </source>
</evidence>
<dbReference type="RefSeq" id="WP_078712928.1">
    <property type="nucleotide sequence ID" value="NZ_FUYG01000001.1"/>
</dbReference>
<dbReference type="PANTHER" id="PTHR46847">
    <property type="entry name" value="D-ALLOSE-BINDING PERIPLASMIC PROTEIN-RELATED"/>
    <property type="match status" value="1"/>
</dbReference>
<evidence type="ECO:0000259" key="5">
    <source>
        <dbReference type="Pfam" id="PF13407"/>
    </source>
</evidence>
<comment type="similarity">
    <text evidence="2">Belongs to the bacterial solute-binding protein 2 family.</text>
</comment>
<dbReference type="Proteomes" id="UP000189735">
    <property type="component" value="Unassembled WGS sequence"/>
</dbReference>
<dbReference type="Pfam" id="PF13407">
    <property type="entry name" value="Peripla_BP_4"/>
    <property type="match status" value="1"/>
</dbReference>
<protein>
    <submittedName>
        <fullName evidence="6">Monosaccharide ABC transporter substrate-binding protein, CUT2 family</fullName>
    </submittedName>
</protein>
<feature type="domain" description="Periplasmic binding protein" evidence="5">
    <location>
        <begin position="78"/>
        <end position="336"/>
    </location>
</feature>
<dbReference type="AlphaFoldDB" id="A0A1T4WRB3"/>
<dbReference type="CDD" id="cd06306">
    <property type="entry name" value="PBP1_TorT-like"/>
    <property type="match status" value="1"/>
</dbReference>
<dbReference type="InterPro" id="IPR025997">
    <property type="entry name" value="SBP_2_dom"/>
</dbReference>
<organism evidence="6 7">
    <name type="scientific">Agreia bicolorata</name>
    <dbReference type="NCBI Taxonomy" id="110935"/>
    <lineage>
        <taxon>Bacteria</taxon>
        <taxon>Bacillati</taxon>
        <taxon>Actinomycetota</taxon>
        <taxon>Actinomycetes</taxon>
        <taxon>Micrococcales</taxon>
        <taxon>Microbacteriaceae</taxon>
        <taxon>Agreia</taxon>
    </lineage>
</organism>
<accession>A0A1T4WRB3</accession>
<evidence type="ECO:0000313" key="7">
    <source>
        <dbReference type="Proteomes" id="UP000189735"/>
    </source>
</evidence>
<dbReference type="GO" id="GO:0030246">
    <property type="term" value="F:carbohydrate binding"/>
    <property type="evidence" value="ECO:0007669"/>
    <property type="project" value="UniProtKB-ARBA"/>
</dbReference>
<evidence type="ECO:0000256" key="4">
    <source>
        <dbReference type="SAM" id="SignalP"/>
    </source>
</evidence>
<gene>
    <name evidence="6" type="ORF">SAMN06295879_0047</name>
</gene>
<feature type="signal peptide" evidence="4">
    <location>
        <begin position="1"/>
        <end position="28"/>
    </location>
</feature>
<dbReference type="PROSITE" id="PS51257">
    <property type="entry name" value="PROKAR_LIPOPROTEIN"/>
    <property type="match status" value="1"/>
</dbReference>
<keyword evidence="3 4" id="KW-0732">Signal</keyword>